<dbReference type="Gene3D" id="3.30.1490.300">
    <property type="match status" value="1"/>
</dbReference>
<reference evidence="2 4" key="1">
    <citation type="submission" date="2020-12" db="EMBL/GenBank/DDBJ databases">
        <title>FDA dAtabase for Regulatory Grade micrObial Sequences (FDA-ARGOS): Supporting development and validation of Infectious Disease Dx tests.</title>
        <authorList>
            <person name="Sproer C."/>
            <person name="Gronow S."/>
            <person name="Severitt S."/>
            <person name="Schroder I."/>
            <person name="Tallon L."/>
            <person name="Sadzewicz L."/>
            <person name="Zhao X."/>
            <person name="Boylan J."/>
            <person name="Ott S."/>
            <person name="Bowen H."/>
            <person name="Vavikolanu K."/>
            <person name="Mehta A."/>
            <person name="Aluvathingal J."/>
            <person name="Nadendla S."/>
            <person name="Lowell S."/>
            <person name="Myers T."/>
            <person name="Yan Y."/>
            <person name="Sichtig H."/>
        </authorList>
    </citation>
    <scope>NUCLEOTIDE SEQUENCE [LARGE SCALE GENOMIC DNA]</scope>
    <source>
        <strain evidence="2 4">FDAARGOS_877</strain>
    </source>
</reference>
<dbReference type="EMBL" id="CP113257">
    <property type="protein sequence ID" value="WAE51441.1"/>
    <property type="molecule type" value="Genomic_DNA"/>
</dbReference>
<dbReference type="Gene3D" id="3.30.420.40">
    <property type="match status" value="2"/>
</dbReference>
<dbReference type="RefSeq" id="WP_102839880.1">
    <property type="nucleotide sequence ID" value="NZ_CP029772.1"/>
</dbReference>
<gene>
    <name evidence="2" type="ORF">I6G34_19490</name>
    <name evidence="3" type="ORF">OSV15_17405</name>
</gene>
<feature type="region of interest" description="Disordered" evidence="1">
    <location>
        <begin position="1"/>
        <end position="21"/>
    </location>
</feature>
<dbReference type="EMBL" id="CP065720">
    <property type="protein sequence ID" value="QPT17564.1"/>
    <property type="molecule type" value="Genomic_DNA"/>
</dbReference>
<sequence>MGLFSSSSRKSKPAGTLGIEPGPQGLALAHLLRSPGERPALLRCEYFEGPVDAHAALLERAVSERTLQGLPVNLLLHPSEYQLFLLEAADVPPQELRDAMRWRIKDMISQSLDDVVIDCFALPEDAYRGRTRMVYCAVLDKGRMQQYVELVQQAGLRLASIDITEMAFRNLGMLAGAEGVNIALLRLRTSEGLICIQNGADLYMARRIEQGLARAAQELGSMTLEIQRSLDYFESQLGKGYINRLMLLPMKQDGERTYQGLAGGLAVNLQRLDLRDLFPGQPAADLSEAQQAFCLGAVGAALRQDAP</sequence>
<proteinExistence type="predicted"/>
<evidence type="ECO:0000313" key="3">
    <source>
        <dbReference type="EMBL" id="WAE51441.1"/>
    </source>
</evidence>
<dbReference type="Proteomes" id="UP000595058">
    <property type="component" value="Chromosome"/>
</dbReference>
<name>A0AA47DZJ0_9GAMM</name>
<dbReference type="AlphaFoldDB" id="A0AA47DZJ0"/>
<evidence type="ECO:0000313" key="2">
    <source>
        <dbReference type="EMBL" id="QPT17564.1"/>
    </source>
</evidence>
<dbReference type="Proteomes" id="UP001164632">
    <property type="component" value="Chromosome"/>
</dbReference>
<evidence type="ECO:0000256" key="1">
    <source>
        <dbReference type="SAM" id="MobiDB-lite"/>
    </source>
</evidence>
<evidence type="ECO:0000313" key="5">
    <source>
        <dbReference type="Proteomes" id="UP001164632"/>
    </source>
</evidence>
<reference evidence="3" key="2">
    <citation type="submission" date="2022-11" db="EMBL/GenBank/DDBJ databases">
        <title>Genomic of Pseudomonas TF18.</title>
        <authorList>
            <person name="Liu T."/>
        </authorList>
    </citation>
    <scope>NUCLEOTIDE SEQUENCE</scope>
    <source>
        <strain evidence="3">TF18</strain>
    </source>
</reference>
<organism evidence="3 5">
    <name type="scientific">Stutzerimonas frequens</name>
    <dbReference type="NCBI Taxonomy" id="2968969"/>
    <lineage>
        <taxon>Bacteria</taxon>
        <taxon>Pseudomonadati</taxon>
        <taxon>Pseudomonadota</taxon>
        <taxon>Gammaproteobacteria</taxon>
        <taxon>Pseudomonadales</taxon>
        <taxon>Pseudomonadaceae</taxon>
        <taxon>Stutzerimonas</taxon>
    </lineage>
</organism>
<evidence type="ECO:0000313" key="4">
    <source>
        <dbReference type="Proteomes" id="UP000595058"/>
    </source>
</evidence>
<accession>A0AA47DZJ0</accession>
<dbReference type="SUPFAM" id="SSF53067">
    <property type="entry name" value="Actin-like ATPase domain"/>
    <property type="match status" value="1"/>
</dbReference>
<dbReference type="InterPro" id="IPR043129">
    <property type="entry name" value="ATPase_NBD"/>
</dbReference>
<keyword evidence="4" id="KW-1185">Reference proteome</keyword>
<dbReference type="GeneID" id="75215524"/>
<protein>
    <submittedName>
        <fullName evidence="3">MSHA biogenesis protein MshI</fullName>
    </submittedName>
</protein>